<feature type="region of interest" description="Disordered" evidence="13">
    <location>
        <begin position="358"/>
        <end position="384"/>
    </location>
</feature>
<evidence type="ECO:0000256" key="2">
    <source>
        <dbReference type="ARBA" id="ARBA00022414"/>
    </source>
</evidence>
<evidence type="ECO:0000256" key="10">
    <source>
        <dbReference type="ARBA" id="ARBA00023242"/>
    </source>
</evidence>
<comment type="subcellular location">
    <subcellularLocation>
        <location evidence="1">Nucleus</location>
    </subcellularLocation>
</comment>
<dbReference type="PANTHER" id="PTHR46297:SF1">
    <property type="entry name" value="ZINC FINGER CCCH-TYPE WITH G PATCH DOMAIN-CONTAINING PROTEIN"/>
    <property type="match status" value="1"/>
</dbReference>
<dbReference type="GO" id="GO:0000978">
    <property type="term" value="F:RNA polymerase II cis-regulatory region sequence-specific DNA binding"/>
    <property type="evidence" value="ECO:0007669"/>
    <property type="project" value="TreeGrafter"/>
</dbReference>
<dbReference type="CDD" id="cd20384">
    <property type="entry name" value="Tudor_ZGPAT"/>
    <property type="match status" value="1"/>
</dbReference>
<keyword evidence="9" id="KW-0804">Transcription</keyword>
<dbReference type="GO" id="GO:0001227">
    <property type="term" value="F:DNA-binding transcription repressor activity, RNA polymerase II-specific"/>
    <property type="evidence" value="ECO:0007669"/>
    <property type="project" value="TreeGrafter"/>
</dbReference>
<comment type="caution">
    <text evidence="16">The sequence shown here is derived from an EMBL/GenBank/DDBJ whole genome shotgun (WGS) entry which is preliminary data.</text>
</comment>
<keyword evidence="3" id="KW-0678">Repressor</keyword>
<dbReference type="PROSITE" id="PS50174">
    <property type="entry name" value="G_PATCH"/>
    <property type="match status" value="1"/>
</dbReference>
<name>A0A7I8VFU4_9ANNE</name>
<dbReference type="SMART" id="SM00443">
    <property type="entry name" value="G_patch"/>
    <property type="match status" value="1"/>
</dbReference>
<feature type="domain" description="C3H1-type" evidence="14">
    <location>
        <begin position="133"/>
        <end position="162"/>
    </location>
</feature>
<sequence>MDSEIIETEASLQTYKSQLDQVNQAIEVSTEENEDLNELQTNLKELVKITEESLLSLKKKQLMSLYVDEGETSSPKKKDETDEDNDISGTKCKAPFRSSWGALEYANAIIMHVDESADLDDPKVIVIFCTPKYPKMRTCPHFMNNKCRYEEEDKCRFNHGYSVKVNELNVYEEPDFDFVSIESKCLAIDTTDELWYLATVVDLHEDSSISITFDQEHPKVVRRLERQQIFPLHHDFEEESENSDNEGNETWCPTRTIKEENVDNSQIGYWEKYTKGIGSKLMLKMGYVVGEGLGKSNKGRSEPVPIVVLPPGKSLDRIMNMKERKLGNVDTTNTRIKKKNPLQKDVFKFLNKKLSTKHKKDKTTTLPSAHKTRREISEKDLEQRNDKSLNVQMFKTEQELRVVNKEIDRLENSIKRNEGKDTRVYKHMIEKLKETQDYKRRLEQSNKTINAHKEKRNNKKKMTIF</sequence>
<evidence type="ECO:0000259" key="14">
    <source>
        <dbReference type="PROSITE" id="PS50103"/>
    </source>
</evidence>
<dbReference type="Pfam" id="PF01585">
    <property type="entry name" value="G-patch"/>
    <property type="match status" value="1"/>
</dbReference>
<feature type="zinc finger region" description="C3H1-type" evidence="11">
    <location>
        <begin position="133"/>
        <end position="162"/>
    </location>
</feature>
<evidence type="ECO:0000259" key="15">
    <source>
        <dbReference type="PROSITE" id="PS50174"/>
    </source>
</evidence>
<dbReference type="PANTHER" id="PTHR46297">
    <property type="entry name" value="ZINC FINGER CCCH-TYPE WITH G PATCH DOMAIN-CONTAINING PROTEIN"/>
    <property type="match status" value="1"/>
</dbReference>
<evidence type="ECO:0000256" key="6">
    <source>
        <dbReference type="ARBA" id="ARBA00022833"/>
    </source>
</evidence>
<keyword evidence="5 11" id="KW-0863">Zinc-finger</keyword>
<keyword evidence="6 11" id="KW-0862">Zinc</keyword>
<reference evidence="16 17" key="1">
    <citation type="submission" date="2020-08" db="EMBL/GenBank/DDBJ databases">
        <authorList>
            <person name="Hejnol A."/>
        </authorList>
    </citation>
    <scope>NUCLEOTIDE SEQUENCE [LARGE SCALE GENOMIC DNA]</scope>
</reference>
<dbReference type="InterPro" id="IPR000467">
    <property type="entry name" value="G_patch_dom"/>
</dbReference>
<dbReference type="OrthoDB" id="5842926at2759"/>
<keyword evidence="10" id="KW-0539">Nucleus</keyword>
<feature type="coiled-coil region" evidence="12">
    <location>
        <begin position="5"/>
        <end position="49"/>
    </location>
</feature>
<protein>
    <recommendedName>
        <fullName evidence="2">Zinc finger CCCH-type with G patch domain-containing protein</fullName>
    </recommendedName>
</protein>
<dbReference type="PROSITE" id="PS50103">
    <property type="entry name" value="ZF_C3H1"/>
    <property type="match status" value="1"/>
</dbReference>
<feature type="domain" description="G-patch" evidence="15">
    <location>
        <begin position="274"/>
        <end position="304"/>
    </location>
</feature>
<keyword evidence="7" id="KW-0805">Transcription regulation</keyword>
<evidence type="ECO:0000256" key="11">
    <source>
        <dbReference type="PROSITE-ProRule" id="PRU00723"/>
    </source>
</evidence>
<keyword evidence="12" id="KW-0175">Coiled coil</keyword>
<feature type="region of interest" description="Disordered" evidence="13">
    <location>
        <begin position="68"/>
        <end position="90"/>
    </location>
</feature>
<dbReference type="EMBL" id="CAJFCJ010000005">
    <property type="protein sequence ID" value="CAD5114559.1"/>
    <property type="molecule type" value="Genomic_DNA"/>
</dbReference>
<keyword evidence="4 11" id="KW-0479">Metal-binding</keyword>
<dbReference type="Proteomes" id="UP000549394">
    <property type="component" value="Unassembled WGS sequence"/>
</dbReference>
<dbReference type="AlphaFoldDB" id="A0A7I8VFU4"/>
<proteinExistence type="predicted"/>
<keyword evidence="17" id="KW-1185">Reference proteome</keyword>
<dbReference type="GO" id="GO:0008270">
    <property type="term" value="F:zinc ion binding"/>
    <property type="evidence" value="ECO:0007669"/>
    <property type="project" value="UniProtKB-KW"/>
</dbReference>
<organism evidence="16 17">
    <name type="scientific">Dimorphilus gyrociliatus</name>
    <dbReference type="NCBI Taxonomy" id="2664684"/>
    <lineage>
        <taxon>Eukaryota</taxon>
        <taxon>Metazoa</taxon>
        <taxon>Spiralia</taxon>
        <taxon>Lophotrochozoa</taxon>
        <taxon>Annelida</taxon>
        <taxon>Polychaeta</taxon>
        <taxon>Polychaeta incertae sedis</taxon>
        <taxon>Dinophilidae</taxon>
        <taxon>Dimorphilus</taxon>
    </lineage>
</organism>
<evidence type="ECO:0000256" key="1">
    <source>
        <dbReference type="ARBA" id="ARBA00004123"/>
    </source>
</evidence>
<evidence type="ECO:0000313" key="17">
    <source>
        <dbReference type="Proteomes" id="UP000549394"/>
    </source>
</evidence>
<evidence type="ECO:0000256" key="5">
    <source>
        <dbReference type="ARBA" id="ARBA00022771"/>
    </source>
</evidence>
<dbReference type="InterPro" id="IPR000571">
    <property type="entry name" value="Znf_CCCH"/>
</dbReference>
<feature type="compositionally biased region" description="Basic and acidic residues" evidence="13">
    <location>
        <begin position="374"/>
        <end position="384"/>
    </location>
</feature>
<evidence type="ECO:0000256" key="7">
    <source>
        <dbReference type="ARBA" id="ARBA00023015"/>
    </source>
</evidence>
<gene>
    <name evidence="16" type="ORF">DGYR_LOCUS3387</name>
</gene>
<evidence type="ECO:0000256" key="3">
    <source>
        <dbReference type="ARBA" id="ARBA00022491"/>
    </source>
</evidence>
<feature type="coiled-coil region" evidence="12">
    <location>
        <begin position="393"/>
        <end position="462"/>
    </location>
</feature>
<dbReference type="GO" id="GO:0005634">
    <property type="term" value="C:nucleus"/>
    <property type="evidence" value="ECO:0007669"/>
    <property type="project" value="UniProtKB-SubCell"/>
</dbReference>
<evidence type="ECO:0000256" key="12">
    <source>
        <dbReference type="SAM" id="Coils"/>
    </source>
</evidence>
<keyword evidence="8" id="KW-0238">DNA-binding</keyword>
<evidence type="ECO:0000313" key="16">
    <source>
        <dbReference type="EMBL" id="CAD5114559.1"/>
    </source>
</evidence>
<evidence type="ECO:0000256" key="9">
    <source>
        <dbReference type="ARBA" id="ARBA00023163"/>
    </source>
</evidence>
<accession>A0A7I8VFU4</accession>
<evidence type="ECO:0000256" key="13">
    <source>
        <dbReference type="SAM" id="MobiDB-lite"/>
    </source>
</evidence>
<evidence type="ECO:0000256" key="8">
    <source>
        <dbReference type="ARBA" id="ARBA00023125"/>
    </source>
</evidence>
<dbReference type="Gene3D" id="2.30.30.1190">
    <property type="match status" value="1"/>
</dbReference>
<evidence type="ECO:0000256" key="4">
    <source>
        <dbReference type="ARBA" id="ARBA00022723"/>
    </source>
</evidence>
<dbReference type="Gene3D" id="2.30.30.140">
    <property type="match status" value="1"/>
</dbReference>